<gene>
    <name evidence="2" type="ORF">SAMN06295987_103104</name>
</gene>
<evidence type="ECO:0000313" key="2">
    <source>
        <dbReference type="EMBL" id="SLJ99509.1"/>
    </source>
</evidence>
<feature type="signal peptide" evidence="1">
    <location>
        <begin position="1"/>
        <end position="27"/>
    </location>
</feature>
<name>A0A1U6HUU1_9SPHN</name>
<protein>
    <submittedName>
        <fullName evidence="2">UrcA family protein</fullName>
    </submittedName>
</protein>
<dbReference type="InterPro" id="IPR030972">
    <property type="entry name" value="UrcA_uranyl"/>
</dbReference>
<reference evidence="3" key="1">
    <citation type="submission" date="2017-02" db="EMBL/GenBank/DDBJ databases">
        <authorList>
            <person name="Varghese N."/>
            <person name="Submissions S."/>
        </authorList>
    </citation>
    <scope>NUCLEOTIDE SEQUENCE [LARGE SCALE GENOMIC DNA]</scope>
    <source>
        <strain evidence="3">SM117</strain>
    </source>
</reference>
<keyword evidence="3" id="KW-1185">Reference proteome</keyword>
<keyword evidence="1" id="KW-0732">Signal</keyword>
<evidence type="ECO:0000313" key="3">
    <source>
        <dbReference type="Proteomes" id="UP000190989"/>
    </source>
</evidence>
<organism evidence="2 3">
    <name type="scientific">Novosphingobium mathurense</name>
    <dbReference type="NCBI Taxonomy" id="428990"/>
    <lineage>
        <taxon>Bacteria</taxon>
        <taxon>Pseudomonadati</taxon>
        <taxon>Pseudomonadota</taxon>
        <taxon>Alphaproteobacteria</taxon>
        <taxon>Sphingomonadales</taxon>
        <taxon>Sphingomonadaceae</taxon>
        <taxon>Novosphingobium</taxon>
    </lineage>
</organism>
<evidence type="ECO:0000256" key="1">
    <source>
        <dbReference type="SAM" id="SignalP"/>
    </source>
</evidence>
<dbReference type="Proteomes" id="UP000190989">
    <property type="component" value="Unassembled WGS sequence"/>
</dbReference>
<accession>A0A1U6HUU1</accession>
<proteinExistence type="predicted"/>
<dbReference type="AlphaFoldDB" id="A0A1U6HUU1"/>
<sequence length="141" mass="15230">MDYWTRIIGTAALGSMCLALWAAVAGAQEQGPVDGQEPTAPEEIVVEAPRSVPARIERSSTTGAPIVTTTVRIPVLYNDLDLSQPHDQDRLMTRVRSVARAVCDELDRIYPFNPDQDCVTRALANGTKAAQQAIAEAQTVP</sequence>
<dbReference type="EMBL" id="FVZE01000003">
    <property type="protein sequence ID" value="SLJ99509.1"/>
    <property type="molecule type" value="Genomic_DNA"/>
</dbReference>
<feature type="chain" id="PRO_5012075270" evidence="1">
    <location>
        <begin position="28"/>
        <end position="141"/>
    </location>
</feature>
<dbReference type="NCBIfam" id="TIGR04433">
    <property type="entry name" value="UrcA_uranyl"/>
    <property type="match status" value="1"/>
</dbReference>
<dbReference type="RefSeq" id="WP_079730470.1">
    <property type="nucleotide sequence ID" value="NZ_FVZE01000003.1"/>
</dbReference>